<keyword evidence="5 7" id="KW-0720">Serine protease</keyword>
<dbReference type="GO" id="GO:0004252">
    <property type="term" value="F:serine-type endopeptidase activity"/>
    <property type="evidence" value="ECO:0007669"/>
    <property type="project" value="UniProtKB-UniRule"/>
</dbReference>
<dbReference type="HAMAP" id="MF_00444">
    <property type="entry name" value="ClpP"/>
    <property type="match status" value="1"/>
</dbReference>
<keyword evidence="2 7" id="KW-0963">Cytoplasm</keyword>
<dbReference type="SUPFAM" id="SSF52096">
    <property type="entry name" value="ClpP/crotonase"/>
    <property type="match status" value="1"/>
</dbReference>
<dbReference type="CDD" id="cd07017">
    <property type="entry name" value="S14_ClpP_2"/>
    <property type="match status" value="1"/>
</dbReference>
<dbReference type="Pfam" id="PF00574">
    <property type="entry name" value="CLP_protease"/>
    <property type="match status" value="1"/>
</dbReference>
<evidence type="ECO:0000313" key="9">
    <source>
        <dbReference type="EMBL" id="GHO95983.1"/>
    </source>
</evidence>
<evidence type="ECO:0000256" key="5">
    <source>
        <dbReference type="ARBA" id="ARBA00022825"/>
    </source>
</evidence>
<evidence type="ECO:0000256" key="1">
    <source>
        <dbReference type="ARBA" id="ARBA00007039"/>
    </source>
</evidence>
<dbReference type="EMBL" id="BNJK01000001">
    <property type="protein sequence ID" value="GHO95983.1"/>
    <property type="molecule type" value="Genomic_DNA"/>
</dbReference>
<comment type="subcellular location">
    <subcellularLocation>
        <location evidence="7">Cytoplasm</location>
    </subcellularLocation>
</comment>
<keyword evidence="4 7" id="KW-0378">Hydrolase</keyword>
<feature type="active site" description="Nucleophile" evidence="7">
    <location>
        <position position="100"/>
    </location>
</feature>
<evidence type="ECO:0000256" key="2">
    <source>
        <dbReference type="ARBA" id="ARBA00022490"/>
    </source>
</evidence>
<dbReference type="GO" id="GO:0051117">
    <property type="term" value="F:ATPase binding"/>
    <property type="evidence" value="ECO:0007669"/>
    <property type="project" value="TreeGrafter"/>
</dbReference>
<dbReference type="EC" id="3.4.21.92" evidence="7"/>
<accession>A0A8J3IP62</accession>
<comment type="catalytic activity">
    <reaction evidence="6 7">
        <text>Hydrolysis of proteins to small peptides in the presence of ATP and magnesium. alpha-casein is the usual test substrate. In the absence of ATP, only oligopeptides shorter than five residues are hydrolyzed (such as succinyl-Leu-Tyr-|-NHMec, and Leu-Tyr-Leu-|-Tyr-Trp, in which cleavage of the -Tyr-|-Leu- and -Tyr-|-Trp bonds also occurs).</text>
        <dbReference type="EC" id="3.4.21.92"/>
    </reaction>
</comment>
<comment type="function">
    <text evidence="7">Cleaves peptides in various proteins in a process that requires ATP hydrolysis. Has a chymotrypsin-like activity. Plays a major role in the degradation of misfolded proteins.</text>
</comment>
<dbReference type="NCBIfam" id="NF001368">
    <property type="entry name" value="PRK00277.1"/>
    <property type="match status" value="1"/>
</dbReference>
<dbReference type="GO" id="GO:0009368">
    <property type="term" value="C:endopeptidase Clp complex"/>
    <property type="evidence" value="ECO:0007669"/>
    <property type="project" value="TreeGrafter"/>
</dbReference>
<keyword evidence="10" id="KW-1185">Reference proteome</keyword>
<dbReference type="AlphaFoldDB" id="A0A8J3IP62"/>
<evidence type="ECO:0000256" key="6">
    <source>
        <dbReference type="ARBA" id="ARBA00034021"/>
    </source>
</evidence>
<dbReference type="InterPro" id="IPR023562">
    <property type="entry name" value="ClpP/TepA"/>
</dbReference>
<evidence type="ECO:0000256" key="8">
    <source>
        <dbReference type="RuleBase" id="RU003567"/>
    </source>
</evidence>
<evidence type="ECO:0000256" key="3">
    <source>
        <dbReference type="ARBA" id="ARBA00022670"/>
    </source>
</evidence>
<name>A0A8J3IP62_9CHLR</name>
<evidence type="ECO:0000256" key="4">
    <source>
        <dbReference type="ARBA" id="ARBA00022801"/>
    </source>
</evidence>
<dbReference type="Gene3D" id="3.90.226.10">
    <property type="entry name" value="2-enoyl-CoA Hydratase, Chain A, domain 1"/>
    <property type="match status" value="1"/>
</dbReference>
<dbReference type="Proteomes" id="UP000597444">
    <property type="component" value="Unassembled WGS sequence"/>
</dbReference>
<sequence length="203" mass="22667">MSSLLVPTVLENTGRGERAYDIFSRLLKDRIVIVNGPVEASMASLIIAQLLFLEAEDSQREINMYINSPGGSVYDGLGIYDTMRVMRCPIATTCVGFAASFGTILLMAGDKGKRYAMPHARIHQHQPLLGQGVSGQASDIDIQAREIVHMRDELNEIIHLHTGQPLERIRRDFDRDHYMSAAEAKEYGIIDEIVTFSDKPSFK</sequence>
<dbReference type="RefSeq" id="WP_220206633.1">
    <property type="nucleotide sequence ID" value="NZ_BNJK01000001.1"/>
</dbReference>
<comment type="subunit">
    <text evidence="7">Fourteen ClpP subunits assemble into 2 heptameric rings which stack back to back to give a disk-like structure with a central cavity, resembling the structure of eukaryotic proteasomes.</text>
</comment>
<comment type="caution">
    <text evidence="9">The sequence shown here is derived from an EMBL/GenBank/DDBJ whole genome shotgun (WGS) entry which is preliminary data.</text>
</comment>
<evidence type="ECO:0000256" key="7">
    <source>
        <dbReference type="HAMAP-Rule" id="MF_00444"/>
    </source>
</evidence>
<feature type="active site" evidence="7">
    <location>
        <position position="125"/>
    </location>
</feature>
<dbReference type="FunFam" id="3.90.226.10:FF:000001">
    <property type="entry name" value="ATP-dependent Clp protease proteolytic subunit"/>
    <property type="match status" value="1"/>
</dbReference>
<dbReference type="PRINTS" id="PR00127">
    <property type="entry name" value="CLPPROTEASEP"/>
</dbReference>
<proteinExistence type="inferred from homology"/>
<protein>
    <recommendedName>
        <fullName evidence="7 8">ATP-dependent Clp protease proteolytic subunit</fullName>
        <ecNumber evidence="7">3.4.21.92</ecNumber>
    </recommendedName>
    <alternativeName>
        <fullName evidence="7">Endopeptidase Clp</fullName>
    </alternativeName>
</protein>
<dbReference type="PANTHER" id="PTHR10381">
    <property type="entry name" value="ATP-DEPENDENT CLP PROTEASE PROTEOLYTIC SUBUNIT"/>
    <property type="match status" value="1"/>
</dbReference>
<dbReference type="GO" id="GO:0006515">
    <property type="term" value="P:protein quality control for misfolded or incompletely synthesized proteins"/>
    <property type="evidence" value="ECO:0007669"/>
    <property type="project" value="TreeGrafter"/>
</dbReference>
<dbReference type="GO" id="GO:0005737">
    <property type="term" value="C:cytoplasm"/>
    <property type="evidence" value="ECO:0007669"/>
    <property type="project" value="UniProtKB-SubCell"/>
</dbReference>
<dbReference type="NCBIfam" id="NF009205">
    <property type="entry name" value="PRK12553.1"/>
    <property type="match status" value="1"/>
</dbReference>
<reference evidence="9" key="1">
    <citation type="submission" date="2020-10" db="EMBL/GenBank/DDBJ databases">
        <title>Taxonomic study of unclassified bacteria belonging to the class Ktedonobacteria.</title>
        <authorList>
            <person name="Yabe S."/>
            <person name="Wang C.M."/>
            <person name="Zheng Y."/>
            <person name="Sakai Y."/>
            <person name="Cavaletti L."/>
            <person name="Monciardini P."/>
            <person name="Donadio S."/>
        </authorList>
    </citation>
    <scope>NUCLEOTIDE SEQUENCE</scope>
    <source>
        <strain evidence="9">ID150040</strain>
    </source>
</reference>
<evidence type="ECO:0000313" key="10">
    <source>
        <dbReference type="Proteomes" id="UP000597444"/>
    </source>
</evidence>
<dbReference type="InterPro" id="IPR029045">
    <property type="entry name" value="ClpP/crotonase-like_dom_sf"/>
</dbReference>
<gene>
    <name evidence="9" type="primary">clpP_3</name>
    <name evidence="7" type="synonym">clpP</name>
    <name evidence="9" type="ORF">KSF_060310</name>
</gene>
<dbReference type="GO" id="GO:0004176">
    <property type="term" value="F:ATP-dependent peptidase activity"/>
    <property type="evidence" value="ECO:0007669"/>
    <property type="project" value="InterPro"/>
</dbReference>
<dbReference type="InterPro" id="IPR001907">
    <property type="entry name" value="ClpP"/>
</dbReference>
<organism evidence="9 10">
    <name type="scientific">Reticulibacter mediterranei</name>
    <dbReference type="NCBI Taxonomy" id="2778369"/>
    <lineage>
        <taxon>Bacteria</taxon>
        <taxon>Bacillati</taxon>
        <taxon>Chloroflexota</taxon>
        <taxon>Ktedonobacteria</taxon>
        <taxon>Ktedonobacterales</taxon>
        <taxon>Reticulibacteraceae</taxon>
        <taxon>Reticulibacter</taxon>
    </lineage>
</organism>
<comment type="similarity">
    <text evidence="1 7 8">Belongs to the peptidase S14 family.</text>
</comment>
<keyword evidence="3 7" id="KW-0645">Protease</keyword>
<dbReference type="PANTHER" id="PTHR10381:SF70">
    <property type="entry name" value="ATP-DEPENDENT CLP PROTEASE PROTEOLYTIC SUBUNIT"/>
    <property type="match status" value="1"/>
</dbReference>